<dbReference type="PANTHER" id="PTHR24025:SF23">
    <property type="entry name" value="NEURAL-CADHERIN"/>
    <property type="match status" value="1"/>
</dbReference>
<dbReference type="EMBL" id="BPLR01011583">
    <property type="protein sequence ID" value="GIY47453.1"/>
    <property type="molecule type" value="Genomic_DNA"/>
</dbReference>
<accession>A0AAV4TLI2</accession>
<dbReference type="Proteomes" id="UP001054945">
    <property type="component" value="Unassembled WGS sequence"/>
</dbReference>
<keyword evidence="2" id="KW-0812">Transmembrane</keyword>
<dbReference type="GO" id="GO:0005911">
    <property type="term" value="C:cell-cell junction"/>
    <property type="evidence" value="ECO:0007669"/>
    <property type="project" value="TreeGrafter"/>
</dbReference>
<evidence type="ECO:0000256" key="8">
    <source>
        <dbReference type="PROSITE-ProRule" id="PRU00043"/>
    </source>
</evidence>
<protein>
    <submittedName>
        <fullName evidence="10">Protocadherin Fat 4</fullName>
    </submittedName>
</protein>
<comment type="subcellular location">
    <subcellularLocation>
        <location evidence="1">Membrane</location>
    </subcellularLocation>
</comment>
<dbReference type="PROSITE" id="PS50268">
    <property type="entry name" value="CADHERIN_2"/>
    <property type="match status" value="1"/>
</dbReference>
<dbReference type="PANTHER" id="PTHR24025">
    <property type="entry name" value="DESMOGLEIN FAMILY MEMBER"/>
    <property type="match status" value="1"/>
</dbReference>
<dbReference type="InterPro" id="IPR050971">
    <property type="entry name" value="Cadherin-domain_protein"/>
</dbReference>
<keyword evidence="3" id="KW-0677">Repeat</keyword>
<name>A0AAV4TLI2_CAEEX</name>
<dbReference type="CDD" id="cd11304">
    <property type="entry name" value="Cadherin_repeat"/>
    <property type="match status" value="2"/>
</dbReference>
<dbReference type="InterPro" id="IPR015919">
    <property type="entry name" value="Cadherin-like_sf"/>
</dbReference>
<dbReference type="GO" id="GO:0007156">
    <property type="term" value="P:homophilic cell adhesion via plasma membrane adhesion molecules"/>
    <property type="evidence" value="ECO:0007669"/>
    <property type="project" value="InterPro"/>
</dbReference>
<evidence type="ECO:0000313" key="11">
    <source>
        <dbReference type="Proteomes" id="UP001054945"/>
    </source>
</evidence>
<sequence>MVLSVTDPDLPPNGGSFQVLLDWGEHKDYFEVETHSGLIKTTKNLDRESTPELEILVAVQDSGNPVMSSQNSVKIVVLDKNDSPSTSRPLTVLVWVHSKSFPGGKIADVHPQDLDMMGEYQCQIMEGNTAMFRIPRNCDLHTTKFDNLGVYTLTVSGNDGKHRNVSSTIRVKFLNFDNATLQNSVSLRVWNFSADTFLAIHYDNFLRVLESIFKPSSHPVVYSIVNVEEHLEITLASKSSEDLYLSSHDVISVLNEKSPLLREVLEEKRSTLAIIPVRCHPAKTREPAGAFWR</sequence>
<comment type="caution">
    <text evidence="10">The sequence shown here is derived from an EMBL/GenBank/DDBJ whole genome shotgun (WGS) entry which is preliminary data.</text>
</comment>
<evidence type="ECO:0000313" key="10">
    <source>
        <dbReference type="EMBL" id="GIY47453.1"/>
    </source>
</evidence>
<keyword evidence="6" id="KW-1133">Transmembrane helix</keyword>
<keyword evidence="11" id="KW-1185">Reference proteome</keyword>
<keyword evidence="7" id="KW-0472">Membrane</keyword>
<reference evidence="10 11" key="1">
    <citation type="submission" date="2021-06" db="EMBL/GenBank/DDBJ databases">
        <title>Caerostris extrusa draft genome.</title>
        <authorList>
            <person name="Kono N."/>
            <person name="Arakawa K."/>
        </authorList>
    </citation>
    <scope>NUCLEOTIDE SEQUENCE [LARGE SCALE GENOMIC DNA]</scope>
</reference>
<evidence type="ECO:0000256" key="2">
    <source>
        <dbReference type="ARBA" id="ARBA00022692"/>
    </source>
</evidence>
<dbReference type="InterPro" id="IPR002126">
    <property type="entry name" value="Cadherin-like_dom"/>
</dbReference>
<dbReference type="SMART" id="SM00112">
    <property type="entry name" value="CA"/>
    <property type="match status" value="1"/>
</dbReference>
<evidence type="ECO:0000259" key="9">
    <source>
        <dbReference type="PROSITE" id="PS50268"/>
    </source>
</evidence>
<dbReference type="Pfam" id="PF00028">
    <property type="entry name" value="Cadherin"/>
    <property type="match status" value="1"/>
</dbReference>
<evidence type="ECO:0000256" key="4">
    <source>
        <dbReference type="ARBA" id="ARBA00022837"/>
    </source>
</evidence>
<dbReference type="GO" id="GO:0005509">
    <property type="term" value="F:calcium ion binding"/>
    <property type="evidence" value="ECO:0007669"/>
    <property type="project" value="UniProtKB-UniRule"/>
</dbReference>
<evidence type="ECO:0000256" key="7">
    <source>
        <dbReference type="ARBA" id="ARBA00023136"/>
    </source>
</evidence>
<dbReference type="GO" id="GO:0016020">
    <property type="term" value="C:membrane"/>
    <property type="evidence" value="ECO:0007669"/>
    <property type="project" value="UniProtKB-SubCell"/>
</dbReference>
<dbReference type="AlphaFoldDB" id="A0AAV4TLI2"/>
<gene>
    <name evidence="10" type="primary">FAT4</name>
    <name evidence="10" type="ORF">CEXT_339221</name>
</gene>
<organism evidence="10 11">
    <name type="scientific">Caerostris extrusa</name>
    <name type="common">Bark spider</name>
    <name type="synonym">Caerostris bankana</name>
    <dbReference type="NCBI Taxonomy" id="172846"/>
    <lineage>
        <taxon>Eukaryota</taxon>
        <taxon>Metazoa</taxon>
        <taxon>Ecdysozoa</taxon>
        <taxon>Arthropoda</taxon>
        <taxon>Chelicerata</taxon>
        <taxon>Arachnida</taxon>
        <taxon>Araneae</taxon>
        <taxon>Araneomorphae</taxon>
        <taxon>Entelegynae</taxon>
        <taxon>Araneoidea</taxon>
        <taxon>Araneidae</taxon>
        <taxon>Caerostris</taxon>
    </lineage>
</organism>
<evidence type="ECO:0000256" key="6">
    <source>
        <dbReference type="ARBA" id="ARBA00022989"/>
    </source>
</evidence>
<evidence type="ECO:0000256" key="3">
    <source>
        <dbReference type="ARBA" id="ARBA00022737"/>
    </source>
</evidence>
<keyword evidence="4 8" id="KW-0106">Calcium</keyword>
<evidence type="ECO:0000256" key="5">
    <source>
        <dbReference type="ARBA" id="ARBA00022889"/>
    </source>
</evidence>
<evidence type="ECO:0000256" key="1">
    <source>
        <dbReference type="ARBA" id="ARBA00004370"/>
    </source>
</evidence>
<feature type="domain" description="Cadherin" evidence="9">
    <location>
        <begin position="3"/>
        <end position="91"/>
    </location>
</feature>
<dbReference type="SUPFAM" id="SSF49313">
    <property type="entry name" value="Cadherin-like"/>
    <property type="match status" value="2"/>
</dbReference>
<keyword evidence="5" id="KW-0130">Cell adhesion</keyword>
<dbReference type="PRINTS" id="PR00205">
    <property type="entry name" value="CADHERIN"/>
</dbReference>
<proteinExistence type="predicted"/>
<dbReference type="Gene3D" id="2.60.40.60">
    <property type="entry name" value="Cadherins"/>
    <property type="match status" value="1"/>
</dbReference>